<dbReference type="Proteomes" id="UP001139682">
    <property type="component" value="Unassembled WGS sequence"/>
</dbReference>
<proteinExistence type="predicted"/>
<dbReference type="EMBL" id="JALGRD010000002">
    <property type="protein sequence ID" value="MCJ0972694.1"/>
    <property type="molecule type" value="Genomic_DNA"/>
</dbReference>
<gene>
    <name evidence="1" type="ORF">MST27_04850</name>
</gene>
<name>A0A9X2AR96_9GAMM</name>
<sequence>MFTVKVYTKYGYFQYEVKEMASALEHAQLIMERRVYRRSNERGEVEFHEVIKTKVCGEGLASEYPDTFKRT</sequence>
<comment type="caution">
    <text evidence="1">The sequence shown here is derived from an EMBL/GenBank/DDBJ whole genome shotgun (WGS) entry which is preliminary data.</text>
</comment>
<dbReference type="RefSeq" id="WP_243604878.1">
    <property type="nucleotide sequence ID" value="NZ_JALGRD010000002.1"/>
</dbReference>
<protein>
    <submittedName>
        <fullName evidence="1">Uncharacterized protein</fullName>
    </submittedName>
</protein>
<organism evidence="1 2">
    <name type="scientific">Stutzerimonas marianensis</name>
    <dbReference type="NCBI Taxonomy" id="2929513"/>
    <lineage>
        <taxon>Bacteria</taxon>
        <taxon>Pseudomonadati</taxon>
        <taxon>Pseudomonadota</taxon>
        <taxon>Gammaproteobacteria</taxon>
        <taxon>Pseudomonadales</taxon>
        <taxon>Pseudomonadaceae</taxon>
        <taxon>Stutzerimonas</taxon>
    </lineage>
</organism>
<accession>A0A9X2AR96</accession>
<evidence type="ECO:0000313" key="2">
    <source>
        <dbReference type="Proteomes" id="UP001139682"/>
    </source>
</evidence>
<evidence type="ECO:0000313" key="1">
    <source>
        <dbReference type="EMBL" id="MCJ0972694.1"/>
    </source>
</evidence>
<reference evidence="1" key="1">
    <citation type="submission" date="2022-03" db="EMBL/GenBank/DDBJ databases">
        <title>Pseudomonas marianensis sp. nov., a marine bacterium isolated from deep-sea sediments of the Mariana Trench.</title>
        <authorList>
            <person name="Wei Y."/>
        </authorList>
    </citation>
    <scope>NUCLEOTIDE SEQUENCE</scope>
    <source>
        <strain evidence="1">PS1</strain>
    </source>
</reference>
<keyword evidence="2" id="KW-1185">Reference proteome</keyword>
<dbReference type="AlphaFoldDB" id="A0A9X2AR96"/>